<gene>
    <name evidence="2" type="ORF">C2G38_2067531</name>
</gene>
<comment type="caution">
    <text evidence="2">The sequence shown here is derived from an EMBL/GenBank/DDBJ whole genome shotgun (WGS) entry which is preliminary data.</text>
</comment>
<dbReference type="Proteomes" id="UP000266673">
    <property type="component" value="Unassembled WGS sequence"/>
</dbReference>
<keyword evidence="1" id="KW-1133">Transmembrane helix</keyword>
<accession>A0A397VS76</accession>
<sequence>MEIGKAIINVAEISRLKAVYMYIYIYRECARLAFIAVLLLVVKKNIRQFSITLLL</sequence>
<organism evidence="2 3">
    <name type="scientific">Gigaspora rosea</name>
    <dbReference type="NCBI Taxonomy" id="44941"/>
    <lineage>
        <taxon>Eukaryota</taxon>
        <taxon>Fungi</taxon>
        <taxon>Fungi incertae sedis</taxon>
        <taxon>Mucoromycota</taxon>
        <taxon>Glomeromycotina</taxon>
        <taxon>Glomeromycetes</taxon>
        <taxon>Diversisporales</taxon>
        <taxon>Gigasporaceae</taxon>
        <taxon>Gigaspora</taxon>
    </lineage>
</organism>
<keyword evidence="1" id="KW-0472">Membrane</keyword>
<evidence type="ECO:0000313" key="2">
    <source>
        <dbReference type="EMBL" id="RIB25405.1"/>
    </source>
</evidence>
<proteinExistence type="predicted"/>
<reference evidence="2 3" key="1">
    <citation type="submission" date="2018-06" db="EMBL/GenBank/DDBJ databases">
        <title>Comparative genomics reveals the genomic features of Rhizophagus irregularis, R. cerebriforme, R. diaphanum and Gigaspora rosea, and their symbiotic lifestyle signature.</title>
        <authorList>
            <person name="Morin E."/>
            <person name="San Clemente H."/>
            <person name="Chen E.C.H."/>
            <person name="De La Providencia I."/>
            <person name="Hainaut M."/>
            <person name="Kuo A."/>
            <person name="Kohler A."/>
            <person name="Murat C."/>
            <person name="Tang N."/>
            <person name="Roy S."/>
            <person name="Loubradou J."/>
            <person name="Henrissat B."/>
            <person name="Grigoriev I.V."/>
            <person name="Corradi N."/>
            <person name="Roux C."/>
            <person name="Martin F.M."/>
        </authorList>
    </citation>
    <scope>NUCLEOTIDE SEQUENCE [LARGE SCALE GENOMIC DNA]</scope>
    <source>
        <strain evidence="2 3">DAOM 194757</strain>
    </source>
</reference>
<name>A0A397VS76_9GLOM</name>
<feature type="transmembrane region" description="Helical" evidence="1">
    <location>
        <begin position="24"/>
        <end position="42"/>
    </location>
</feature>
<keyword evidence="3" id="KW-1185">Reference proteome</keyword>
<dbReference type="AlphaFoldDB" id="A0A397VS76"/>
<evidence type="ECO:0000256" key="1">
    <source>
        <dbReference type="SAM" id="Phobius"/>
    </source>
</evidence>
<evidence type="ECO:0000313" key="3">
    <source>
        <dbReference type="Proteomes" id="UP000266673"/>
    </source>
</evidence>
<keyword evidence="1" id="KW-0812">Transmembrane</keyword>
<dbReference type="EMBL" id="QKWP01000176">
    <property type="protein sequence ID" value="RIB25405.1"/>
    <property type="molecule type" value="Genomic_DNA"/>
</dbReference>
<feature type="non-terminal residue" evidence="2">
    <location>
        <position position="55"/>
    </location>
</feature>
<protein>
    <submittedName>
        <fullName evidence="2">Uncharacterized protein</fullName>
    </submittedName>
</protein>